<proteinExistence type="predicted"/>
<dbReference type="Proteomes" id="UP000024404">
    <property type="component" value="Unassembled WGS sequence"/>
</dbReference>
<evidence type="ECO:0000256" key="1">
    <source>
        <dbReference type="SAM" id="Coils"/>
    </source>
</evidence>
<reference evidence="2" key="2">
    <citation type="submission" date="2022-06" db="UniProtKB">
        <authorList>
            <consortium name="EnsemblMetazoa"/>
        </authorList>
    </citation>
    <scope>IDENTIFICATION</scope>
</reference>
<keyword evidence="3" id="KW-1185">Reference proteome</keyword>
<protein>
    <recommendedName>
        <fullName evidence="4">DUF5641 domain-containing protein</fullName>
    </recommendedName>
</protein>
<organism evidence="2 3">
    <name type="scientific">Onchocerca volvulus</name>
    <dbReference type="NCBI Taxonomy" id="6282"/>
    <lineage>
        <taxon>Eukaryota</taxon>
        <taxon>Metazoa</taxon>
        <taxon>Ecdysozoa</taxon>
        <taxon>Nematoda</taxon>
        <taxon>Chromadorea</taxon>
        <taxon>Rhabditida</taxon>
        <taxon>Spirurina</taxon>
        <taxon>Spiruromorpha</taxon>
        <taxon>Filarioidea</taxon>
        <taxon>Onchocercidae</taxon>
        <taxon>Onchocerca</taxon>
    </lineage>
</organism>
<accession>A0A8R1TKG7</accession>
<keyword evidence="1" id="KW-0175">Coiled coil</keyword>
<dbReference type="EMBL" id="CMVM020000346">
    <property type="status" value="NOT_ANNOTATED_CDS"/>
    <property type="molecule type" value="Genomic_DNA"/>
</dbReference>
<evidence type="ECO:0000313" key="3">
    <source>
        <dbReference type="Proteomes" id="UP000024404"/>
    </source>
</evidence>
<dbReference type="AlphaFoldDB" id="A0A8R1TKG7"/>
<dbReference type="EnsemblMetazoa" id="OVOC11108.1">
    <property type="protein sequence ID" value="OVOC11108.1"/>
    <property type="gene ID" value="WBGene00247917"/>
</dbReference>
<reference evidence="3" key="1">
    <citation type="submission" date="2013-10" db="EMBL/GenBank/DDBJ databases">
        <title>Genome sequencing of Onchocerca volvulus.</title>
        <authorList>
            <person name="Cotton J."/>
            <person name="Tsai J."/>
            <person name="Stanley E."/>
            <person name="Tracey A."/>
            <person name="Holroyd N."/>
            <person name="Lustigman S."/>
            <person name="Berriman M."/>
        </authorList>
    </citation>
    <scope>NUCLEOTIDE SEQUENCE</scope>
</reference>
<name>A0A8R1TKG7_ONCVO</name>
<evidence type="ECO:0000313" key="2">
    <source>
        <dbReference type="EnsemblMetazoa" id="OVOC11108.1"/>
    </source>
</evidence>
<feature type="coiled-coil region" evidence="1">
    <location>
        <begin position="371"/>
        <end position="398"/>
    </location>
</feature>
<sequence>MEVGLVRGPDCYRTSHTTTTRSIVPCRNSAYPLRNEAQIFWIPKGRLEVKCVIRFCTGCKRWTAKPFKLPTMPNFPKTRVQRSRTFAQVGLDYLGPLSIKIEKPKEGSSYSHPTASLIISTTDDLDEFKPGKPDTKEQLIKYWMGTLKVLDTFWVTWKREYLTNHRERTQKEHHRELGVQLENYVPLEKTILYGVRFSAGSVAASVHEQTTSSGGSNLRNTPIISATRLVADQYLQMPTSSIHQQQENYHQRQALLHQWQNVPANSKQTQRSTNNHSLKDHYWYYLYYSHIVFFTLIVVNKISHQLRLPCILEPMSEYLRYDATNYRTKEIINKSELEKINTELEILGSETGYNQPSVNQWKKEILWEQISQQEEELAEQLEAEFGEATESIQEELSELVTLETDYYWCKHFHVSLILIVVKLIRANPICMRPNHREVMVMETIRTSLLSKGN</sequence>
<evidence type="ECO:0008006" key="4">
    <source>
        <dbReference type="Google" id="ProtNLM"/>
    </source>
</evidence>